<dbReference type="AlphaFoldDB" id="A0A8H9MDB3"/>
<comment type="caution">
    <text evidence="2">The sequence shown here is derived from an EMBL/GenBank/DDBJ whole genome shotgun (WGS) entry which is preliminary data.</text>
</comment>
<proteinExistence type="predicted"/>
<name>A0A8H9MDB3_9PSEU</name>
<feature type="region of interest" description="Disordered" evidence="1">
    <location>
        <begin position="76"/>
        <end position="95"/>
    </location>
</feature>
<reference evidence="2" key="1">
    <citation type="journal article" date="2014" name="Int. J. Syst. Evol. Microbiol.">
        <title>Complete genome sequence of Corynebacterium casei LMG S-19264T (=DSM 44701T), isolated from a smear-ripened cheese.</title>
        <authorList>
            <consortium name="US DOE Joint Genome Institute (JGI-PGF)"/>
            <person name="Walter F."/>
            <person name="Albersmeier A."/>
            <person name="Kalinowski J."/>
            <person name="Ruckert C."/>
        </authorList>
    </citation>
    <scope>NUCLEOTIDE SEQUENCE</scope>
    <source>
        <strain evidence="2">CGMCC 4.7679</strain>
    </source>
</reference>
<reference evidence="2" key="2">
    <citation type="submission" date="2020-09" db="EMBL/GenBank/DDBJ databases">
        <authorList>
            <person name="Sun Q."/>
            <person name="Zhou Y."/>
        </authorList>
    </citation>
    <scope>NUCLEOTIDE SEQUENCE</scope>
    <source>
        <strain evidence="2">CGMCC 4.7679</strain>
    </source>
</reference>
<organism evidence="2 3">
    <name type="scientific">Amycolatopsis bartoniae</name>
    <dbReference type="NCBI Taxonomy" id="941986"/>
    <lineage>
        <taxon>Bacteria</taxon>
        <taxon>Bacillati</taxon>
        <taxon>Actinomycetota</taxon>
        <taxon>Actinomycetes</taxon>
        <taxon>Pseudonocardiales</taxon>
        <taxon>Pseudonocardiaceae</taxon>
        <taxon>Amycolatopsis</taxon>
    </lineage>
</organism>
<evidence type="ECO:0000313" key="3">
    <source>
        <dbReference type="Proteomes" id="UP000658656"/>
    </source>
</evidence>
<evidence type="ECO:0000256" key="1">
    <source>
        <dbReference type="SAM" id="MobiDB-lite"/>
    </source>
</evidence>
<accession>A0A8H9MDB3</accession>
<feature type="region of interest" description="Disordered" evidence="1">
    <location>
        <begin position="104"/>
        <end position="138"/>
    </location>
</feature>
<protein>
    <submittedName>
        <fullName evidence="2">Uncharacterized protein</fullName>
    </submittedName>
</protein>
<keyword evidence="3" id="KW-1185">Reference proteome</keyword>
<gene>
    <name evidence="2" type="ORF">GCM10017566_38310</name>
</gene>
<sequence>MSHAPENLLPSAAVLAGLQAGGRARQRWPLKRALGNLLPGGASLPSRRTTTASFDRGGLQRGAVLNRRWAAVIGSEHGGRRASVEQETSPLGGALLGGRRFGAGWGPVRRAPGKPLPGGVVRPMRETTTAGFDHGGRP</sequence>
<dbReference type="Proteomes" id="UP000658656">
    <property type="component" value="Unassembled WGS sequence"/>
</dbReference>
<dbReference type="EMBL" id="BNAV01000005">
    <property type="protein sequence ID" value="GHF61234.1"/>
    <property type="molecule type" value="Genomic_DNA"/>
</dbReference>
<evidence type="ECO:0000313" key="2">
    <source>
        <dbReference type="EMBL" id="GHF61234.1"/>
    </source>
</evidence>